<dbReference type="Pfam" id="PF08491">
    <property type="entry name" value="SE"/>
    <property type="match status" value="1"/>
</dbReference>
<dbReference type="GO" id="GO:0004506">
    <property type="term" value="F:squalene monooxygenase activity"/>
    <property type="evidence" value="ECO:0007669"/>
    <property type="project" value="UniProtKB-UniRule"/>
</dbReference>
<evidence type="ECO:0000313" key="12">
    <source>
        <dbReference type="EMBL" id="CAH7685256.1"/>
    </source>
</evidence>
<comment type="caution">
    <text evidence="12">The sequence shown here is derived from an EMBL/GenBank/DDBJ whole genome shotgun (WGS) entry which is preliminary data.</text>
</comment>
<evidence type="ECO:0000256" key="5">
    <source>
        <dbReference type="ARBA" id="ARBA00022630"/>
    </source>
</evidence>
<comment type="caution">
    <text evidence="10">Lacks conserved residue(s) required for the propagation of feature annotation.</text>
</comment>
<comment type="function">
    <text evidence="10">Catalyzes the stereospecific oxidation of squalene to (S)-2,3-epoxysqualene, and is considered to be a rate-limiting enzyme in steroid biosynthesis.</text>
</comment>
<sequence length="527" mass="58468">MLHPQCHTTLPSQPLSSVCTRPYDIIIVGAGVAGSAFAYALTDIAKVKARDRAPEILLIDRDLSQPDRIVGELLQPGGCLCLRRLGLRDCLDQIDAVEVNGYAVYGDQQHSLKRKSTCLTLPYPPESTPMDWIDGALYGDQSRSTQPRRQQGRSFHHGRFVQRLRAKAMSRSTVTLLQATVTDLLRCEKTDRVIGVSFKDSEDRTASVYAPLTIVADGCFSKFRRSIAPPGFRQPLVRSHFVGLMLDTPDPVESIPYPGHGHVILPTDDQTSLLEGELPVGPVLVYQIGKAETRMLVDVPGPKVPSIGNGNLRSYLEKQVGPMLPPSLLESFYQALDSTDPSRRLRVMPNSYLPPHRQDSQEGVILLGDSMNMRHPLTGGGMTVALNDVEILSELLGSIESLEDWCSVEGCLDEWYWSRKSTSICINVLAQALYNLFGAQEDSNLEILKQGCLRYFELGGDRVTGPISLLSALIPSPILLIYHFFSVAFFSIYILVLKEKSWFNPLKVLDVFWSACVTILPVLWSEI</sequence>
<keyword evidence="7" id="KW-0492">Microsome</keyword>
<evidence type="ECO:0000256" key="8">
    <source>
        <dbReference type="ARBA" id="ARBA00023002"/>
    </source>
</evidence>
<feature type="transmembrane region" description="Helical" evidence="10">
    <location>
        <begin position="478"/>
        <end position="496"/>
    </location>
</feature>
<accession>A0AAV0BEM7</accession>
<evidence type="ECO:0000256" key="3">
    <source>
        <dbReference type="ARBA" id="ARBA00008802"/>
    </source>
</evidence>
<dbReference type="EMBL" id="CALTRL010005716">
    <property type="protein sequence ID" value="CAH7685256.1"/>
    <property type="molecule type" value="Genomic_DNA"/>
</dbReference>
<keyword evidence="10" id="KW-0812">Transmembrane</keyword>
<gene>
    <name evidence="12" type="ORF">PPACK8108_LOCUS19746</name>
</gene>
<dbReference type="PRINTS" id="PR00420">
    <property type="entry name" value="RNGMNOXGNASE"/>
</dbReference>
<dbReference type="InterPro" id="IPR013698">
    <property type="entry name" value="Squalene_epoxidase"/>
</dbReference>
<keyword evidence="13" id="KW-1185">Reference proteome</keyword>
<evidence type="ECO:0000256" key="4">
    <source>
        <dbReference type="ARBA" id="ARBA00012312"/>
    </source>
</evidence>
<evidence type="ECO:0000259" key="11">
    <source>
        <dbReference type="Pfam" id="PF08491"/>
    </source>
</evidence>
<comment type="similarity">
    <text evidence="3 10">Belongs to the squalene monooxygenase family.</text>
</comment>
<dbReference type="PANTHER" id="PTHR10835">
    <property type="entry name" value="SQUALENE MONOOXYGENASE"/>
    <property type="match status" value="1"/>
</dbReference>
<keyword evidence="10" id="KW-1133">Transmembrane helix</keyword>
<dbReference type="GO" id="GO:0050660">
    <property type="term" value="F:flavin adenine dinucleotide binding"/>
    <property type="evidence" value="ECO:0007669"/>
    <property type="project" value="UniProtKB-UniRule"/>
</dbReference>
<evidence type="ECO:0000256" key="10">
    <source>
        <dbReference type="RuleBase" id="RU367121"/>
    </source>
</evidence>
<keyword evidence="10" id="KW-0256">Endoplasmic reticulum</keyword>
<organism evidence="12 13">
    <name type="scientific">Phakopsora pachyrhizi</name>
    <name type="common">Asian soybean rust disease fungus</name>
    <dbReference type="NCBI Taxonomy" id="170000"/>
    <lineage>
        <taxon>Eukaryota</taxon>
        <taxon>Fungi</taxon>
        <taxon>Dikarya</taxon>
        <taxon>Basidiomycota</taxon>
        <taxon>Pucciniomycotina</taxon>
        <taxon>Pucciniomycetes</taxon>
        <taxon>Pucciniales</taxon>
        <taxon>Phakopsoraceae</taxon>
        <taxon>Phakopsora</taxon>
    </lineage>
</organism>
<evidence type="ECO:0000256" key="7">
    <source>
        <dbReference type="ARBA" id="ARBA00022848"/>
    </source>
</evidence>
<name>A0AAV0BEM7_PHAPC</name>
<dbReference type="EC" id="1.14.14.17" evidence="4 10"/>
<keyword evidence="9 10" id="KW-0472">Membrane</keyword>
<dbReference type="SUPFAM" id="SSF51905">
    <property type="entry name" value="FAD/NAD(P)-binding domain"/>
    <property type="match status" value="1"/>
</dbReference>
<keyword evidence="6 10" id="KW-0274">FAD</keyword>
<proteinExistence type="inferred from homology"/>
<comment type="subcellular location">
    <subcellularLocation>
        <location evidence="10">Endoplasmic reticulum membrane</location>
        <topology evidence="10">Multi-pass membrane protein</topology>
    </subcellularLocation>
    <subcellularLocation>
        <location evidence="2">Microsome membrane</location>
        <topology evidence="2">Multi-pass membrane protein</topology>
    </subcellularLocation>
</comment>
<keyword evidence="12" id="KW-0503">Monooxygenase</keyword>
<evidence type="ECO:0000256" key="9">
    <source>
        <dbReference type="ARBA" id="ARBA00023136"/>
    </source>
</evidence>
<protein>
    <recommendedName>
        <fullName evidence="4 10">Squalene monooxygenase</fullName>
        <ecNumber evidence="4 10">1.14.14.17</ecNumber>
    </recommendedName>
</protein>
<evidence type="ECO:0000256" key="1">
    <source>
        <dbReference type="ARBA" id="ARBA00001974"/>
    </source>
</evidence>
<dbReference type="AlphaFoldDB" id="A0AAV0BEM7"/>
<dbReference type="GO" id="GO:0006696">
    <property type="term" value="P:ergosterol biosynthetic process"/>
    <property type="evidence" value="ECO:0007669"/>
    <property type="project" value="TreeGrafter"/>
</dbReference>
<keyword evidence="8 10" id="KW-0560">Oxidoreductase</keyword>
<dbReference type="Proteomes" id="UP001153365">
    <property type="component" value="Unassembled WGS sequence"/>
</dbReference>
<comment type="cofactor">
    <cofactor evidence="1 10">
        <name>FAD</name>
        <dbReference type="ChEBI" id="CHEBI:57692"/>
    </cofactor>
</comment>
<comment type="catalytic activity">
    <reaction evidence="10">
        <text>squalene + reduced [NADPH--hemoprotein reductase] + O2 = (S)-2,3-epoxysqualene + oxidized [NADPH--hemoprotein reductase] + H2O + H(+)</text>
        <dbReference type="Rhea" id="RHEA:25282"/>
        <dbReference type="Rhea" id="RHEA-COMP:11964"/>
        <dbReference type="Rhea" id="RHEA-COMP:11965"/>
        <dbReference type="ChEBI" id="CHEBI:15377"/>
        <dbReference type="ChEBI" id="CHEBI:15378"/>
        <dbReference type="ChEBI" id="CHEBI:15379"/>
        <dbReference type="ChEBI" id="CHEBI:15440"/>
        <dbReference type="ChEBI" id="CHEBI:15441"/>
        <dbReference type="ChEBI" id="CHEBI:57618"/>
        <dbReference type="ChEBI" id="CHEBI:58210"/>
        <dbReference type="EC" id="1.14.14.17"/>
    </reaction>
</comment>
<evidence type="ECO:0000256" key="2">
    <source>
        <dbReference type="ARBA" id="ARBA00004154"/>
    </source>
</evidence>
<dbReference type="PANTHER" id="PTHR10835:SF0">
    <property type="entry name" value="SQUALENE MONOOXYGENASE"/>
    <property type="match status" value="1"/>
</dbReference>
<dbReference type="GO" id="GO:0005789">
    <property type="term" value="C:endoplasmic reticulum membrane"/>
    <property type="evidence" value="ECO:0007669"/>
    <property type="project" value="UniProtKB-SubCell"/>
</dbReference>
<keyword evidence="5 10" id="KW-0285">Flavoprotein</keyword>
<evidence type="ECO:0000313" key="13">
    <source>
        <dbReference type="Proteomes" id="UP001153365"/>
    </source>
</evidence>
<dbReference type="InterPro" id="IPR040125">
    <property type="entry name" value="Squalene_monox"/>
</dbReference>
<feature type="domain" description="Squalene epoxidase" evidence="11">
    <location>
        <begin position="210"/>
        <end position="503"/>
    </location>
</feature>
<reference evidence="12" key="1">
    <citation type="submission" date="2022-06" db="EMBL/GenBank/DDBJ databases">
        <authorList>
            <consortium name="SYNGENTA / RWTH Aachen University"/>
        </authorList>
    </citation>
    <scope>NUCLEOTIDE SEQUENCE</scope>
</reference>
<dbReference type="Gene3D" id="3.50.50.60">
    <property type="entry name" value="FAD/NAD(P)-binding domain"/>
    <property type="match status" value="1"/>
</dbReference>
<dbReference type="InterPro" id="IPR036188">
    <property type="entry name" value="FAD/NAD-bd_sf"/>
</dbReference>
<evidence type="ECO:0000256" key="6">
    <source>
        <dbReference type="ARBA" id="ARBA00022827"/>
    </source>
</evidence>